<accession>A0A833YKB9</accession>
<dbReference type="AlphaFoldDB" id="A0A833YKB9"/>
<evidence type="ECO:0000256" key="1">
    <source>
        <dbReference type="SAM" id="MobiDB-lite"/>
    </source>
</evidence>
<dbReference type="Proteomes" id="UP000664940">
    <property type="component" value="Unassembled WGS sequence"/>
</dbReference>
<protein>
    <submittedName>
        <fullName evidence="2">Uncharacterized protein</fullName>
    </submittedName>
</protein>
<feature type="region of interest" description="Disordered" evidence="1">
    <location>
        <begin position="35"/>
        <end position="86"/>
    </location>
</feature>
<gene>
    <name evidence="2" type="ORF">HJG60_009285</name>
</gene>
<organism evidence="2 3">
    <name type="scientific">Phyllostomus discolor</name>
    <name type="common">pale spear-nosed bat</name>
    <dbReference type="NCBI Taxonomy" id="89673"/>
    <lineage>
        <taxon>Eukaryota</taxon>
        <taxon>Metazoa</taxon>
        <taxon>Chordata</taxon>
        <taxon>Craniata</taxon>
        <taxon>Vertebrata</taxon>
        <taxon>Euteleostomi</taxon>
        <taxon>Mammalia</taxon>
        <taxon>Eutheria</taxon>
        <taxon>Laurasiatheria</taxon>
        <taxon>Chiroptera</taxon>
        <taxon>Yangochiroptera</taxon>
        <taxon>Phyllostomidae</taxon>
        <taxon>Phyllostominae</taxon>
        <taxon>Phyllostomus</taxon>
    </lineage>
</organism>
<dbReference type="EMBL" id="JABVXQ010000014">
    <property type="protein sequence ID" value="KAF6078492.1"/>
    <property type="molecule type" value="Genomic_DNA"/>
</dbReference>
<proteinExistence type="predicted"/>
<comment type="caution">
    <text evidence="2">The sequence shown here is derived from an EMBL/GenBank/DDBJ whole genome shotgun (WGS) entry which is preliminary data.</text>
</comment>
<evidence type="ECO:0000313" key="3">
    <source>
        <dbReference type="Proteomes" id="UP000664940"/>
    </source>
</evidence>
<name>A0A833YKB9_9CHIR</name>
<sequence>MNQTRQAFPGPAHYCTGHPKVYHCWGRQRVASFGKVPASAETPGRGPTQPSSHGSGQGAGVSPRSSSKGNDEPTAGTLENTEMTRDGAPSILCAQAKLVVRSGSSICPLFPSLPSLIPQLFSIFF</sequence>
<reference evidence="2 3" key="1">
    <citation type="journal article" date="2020" name="Nature">
        <title>Six reference-quality genomes reveal evolution of bat adaptations.</title>
        <authorList>
            <person name="Jebb D."/>
            <person name="Huang Z."/>
            <person name="Pippel M."/>
            <person name="Hughes G.M."/>
            <person name="Lavrichenko K."/>
            <person name="Devanna P."/>
            <person name="Winkler S."/>
            <person name="Jermiin L.S."/>
            <person name="Skirmuntt E.C."/>
            <person name="Katzourakis A."/>
            <person name="Burkitt-Gray L."/>
            <person name="Ray D.A."/>
            <person name="Sullivan K.A.M."/>
            <person name="Roscito J.G."/>
            <person name="Kirilenko B.M."/>
            <person name="Davalos L.M."/>
            <person name="Corthals A.P."/>
            <person name="Power M.L."/>
            <person name="Jones G."/>
            <person name="Ransome R.D."/>
            <person name="Dechmann D.K.N."/>
            <person name="Locatelli A.G."/>
            <person name="Puechmaille S.J."/>
            <person name="Fedrigo O."/>
            <person name="Jarvis E.D."/>
            <person name="Hiller M."/>
            <person name="Vernes S.C."/>
            <person name="Myers E.W."/>
            <person name="Teeling E.C."/>
        </authorList>
    </citation>
    <scope>NUCLEOTIDE SEQUENCE [LARGE SCALE GENOMIC DNA]</scope>
    <source>
        <strain evidence="2">Bat1K_MPI-CBG_1</strain>
    </source>
</reference>
<evidence type="ECO:0000313" key="2">
    <source>
        <dbReference type="EMBL" id="KAF6078492.1"/>
    </source>
</evidence>